<gene>
    <name evidence="2" type="ORF">SAMN02745136_03880</name>
</gene>
<evidence type="ECO:0000256" key="1">
    <source>
        <dbReference type="SAM" id="Phobius"/>
    </source>
</evidence>
<dbReference type="EMBL" id="FRAC01000021">
    <property type="protein sequence ID" value="SHL00812.1"/>
    <property type="molecule type" value="Genomic_DNA"/>
</dbReference>
<dbReference type="STRING" id="1121322.SAMN02745136_03880"/>
<evidence type="ECO:0008006" key="4">
    <source>
        <dbReference type="Google" id="ProtNLM"/>
    </source>
</evidence>
<dbReference type="Proteomes" id="UP000184386">
    <property type="component" value="Unassembled WGS sequence"/>
</dbReference>
<organism evidence="2 3">
    <name type="scientific">Anaerocolumna jejuensis DSM 15929</name>
    <dbReference type="NCBI Taxonomy" id="1121322"/>
    <lineage>
        <taxon>Bacteria</taxon>
        <taxon>Bacillati</taxon>
        <taxon>Bacillota</taxon>
        <taxon>Clostridia</taxon>
        <taxon>Lachnospirales</taxon>
        <taxon>Lachnospiraceae</taxon>
        <taxon>Anaerocolumna</taxon>
    </lineage>
</organism>
<reference evidence="2 3" key="1">
    <citation type="submission" date="2016-11" db="EMBL/GenBank/DDBJ databases">
        <authorList>
            <person name="Jaros S."/>
            <person name="Januszkiewicz K."/>
            <person name="Wedrychowicz H."/>
        </authorList>
    </citation>
    <scope>NUCLEOTIDE SEQUENCE [LARGE SCALE GENOMIC DNA]</scope>
    <source>
        <strain evidence="2 3">DSM 15929</strain>
    </source>
</reference>
<feature type="transmembrane region" description="Helical" evidence="1">
    <location>
        <begin position="49"/>
        <end position="70"/>
    </location>
</feature>
<evidence type="ECO:0000313" key="3">
    <source>
        <dbReference type="Proteomes" id="UP000184386"/>
    </source>
</evidence>
<dbReference type="RefSeq" id="WP_073278498.1">
    <property type="nucleotide sequence ID" value="NZ_FRAC01000021.1"/>
</dbReference>
<sequence>MENRYDKVMKNIEVTSEMRDRILNNISKLDLEKAPNKNKSASFPDYRKYLFIAASLVILLIGSVILRNVLNLPKEPPQQAIPDIVEYSSIEEMSEAIGFPVKEINNIPFEVEQVQYTAYWKELAQVQYTGKSNTAVLRMAAHDEDVSGDYNEYSSIKSLTVNGDSVTFKGSGGKYVLAIWQDGGYSYSVQFTKAISEQELLTTVQSVK</sequence>
<evidence type="ECO:0000313" key="2">
    <source>
        <dbReference type="EMBL" id="SHL00812.1"/>
    </source>
</evidence>
<dbReference type="AlphaFoldDB" id="A0A1M6X427"/>
<name>A0A1M6X427_9FIRM</name>
<keyword evidence="1" id="KW-0472">Membrane</keyword>
<dbReference type="OrthoDB" id="7061752at2"/>
<proteinExistence type="predicted"/>
<keyword evidence="3" id="KW-1185">Reference proteome</keyword>
<keyword evidence="1" id="KW-1133">Transmembrane helix</keyword>
<protein>
    <recommendedName>
        <fullName evidence="4">DUF4367 domain-containing protein</fullName>
    </recommendedName>
</protein>
<accession>A0A1M6X427</accession>
<keyword evidence="1" id="KW-0812">Transmembrane</keyword>